<keyword evidence="1 3" id="KW-0315">Glutamine amidotransferase</keyword>
<evidence type="ECO:0000259" key="2">
    <source>
        <dbReference type="PROSITE" id="PS51278"/>
    </source>
</evidence>
<dbReference type="Gene3D" id="3.60.20.10">
    <property type="entry name" value="Glutamine Phosphoribosylpyrophosphate, subunit 1, domain 1"/>
    <property type="match status" value="1"/>
</dbReference>
<evidence type="ECO:0000313" key="4">
    <source>
        <dbReference type="Proteomes" id="UP001300745"/>
    </source>
</evidence>
<protein>
    <submittedName>
        <fullName evidence="3">Class II glutamine amidotransferase</fullName>
    </submittedName>
</protein>
<evidence type="ECO:0000313" key="3">
    <source>
        <dbReference type="EMBL" id="MCX2936622.1"/>
    </source>
</evidence>
<accession>A0ABT3SCJ1</accession>
<dbReference type="SUPFAM" id="SSF56235">
    <property type="entry name" value="N-terminal nucleophile aminohydrolases (Ntn hydrolases)"/>
    <property type="match status" value="1"/>
</dbReference>
<sequence length="265" mass="27898">MCRLLGVASATPVTVVDAVGEAVLKDFVALAKVHGDGWGLAHVDDPDGTPEVRVSATNALDDPHFAAATSHIAGSGGITHLRWATEGLAVIPENCHPFLTDGIAMAHNGSIKPLEPLDELLTPEARAGLRGTTDSERYFALIRQHRARTPTLAEAVRRAVSQLRGIYPRASLNALVLGEGHLIAVHAHAQSRLPVDDIETLSALDLPAEHVEDYFALRIARPDSDTVVIGSTGFGDLDWQALAPETVTAVALDDLTVTSAALGSG</sequence>
<keyword evidence="4" id="KW-1185">Reference proteome</keyword>
<dbReference type="InterPro" id="IPR029055">
    <property type="entry name" value="Ntn_hydrolases_N"/>
</dbReference>
<dbReference type="EMBL" id="JAPJDO010000005">
    <property type="protein sequence ID" value="MCX2936622.1"/>
    <property type="molecule type" value="Genomic_DNA"/>
</dbReference>
<evidence type="ECO:0000256" key="1">
    <source>
        <dbReference type="ARBA" id="ARBA00022962"/>
    </source>
</evidence>
<organism evidence="3 4">
    <name type="scientific">Mycobacterium pinniadriaticum</name>
    <dbReference type="NCBI Taxonomy" id="2994102"/>
    <lineage>
        <taxon>Bacteria</taxon>
        <taxon>Bacillati</taxon>
        <taxon>Actinomycetota</taxon>
        <taxon>Actinomycetes</taxon>
        <taxon>Mycobacteriales</taxon>
        <taxon>Mycobacteriaceae</taxon>
        <taxon>Mycobacterium</taxon>
    </lineage>
</organism>
<gene>
    <name evidence="3" type="ORF">ORI27_07930</name>
</gene>
<dbReference type="InterPro" id="IPR026869">
    <property type="entry name" value="EgtC-like"/>
</dbReference>
<reference evidence="3 4" key="1">
    <citation type="submission" date="2022-11" db="EMBL/GenBank/DDBJ databases">
        <title>Mycobacterium sp. nov.</title>
        <authorList>
            <person name="Papic B."/>
            <person name="Spicic S."/>
            <person name="Duvnjak S."/>
        </authorList>
    </citation>
    <scope>NUCLEOTIDE SEQUENCE [LARGE SCALE GENOMIC DNA]</scope>
    <source>
        <strain evidence="3 4">CVI_P4</strain>
    </source>
</reference>
<comment type="caution">
    <text evidence="3">The sequence shown here is derived from an EMBL/GenBank/DDBJ whole genome shotgun (WGS) entry which is preliminary data.</text>
</comment>
<dbReference type="RefSeq" id="WP_265996257.1">
    <property type="nucleotide sequence ID" value="NZ_JAPJDN010000005.1"/>
</dbReference>
<dbReference type="Pfam" id="PF13230">
    <property type="entry name" value="GATase_4"/>
    <property type="match status" value="1"/>
</dbReference>
<dbReference type="CDD" id="cd01908">
    <property type="entry name" value="YafJ"/>
    <property type="match status" value="1"/>
</dbReference>
<dbReference type="InterPro" id="IPR017932">
    <property type="entry name" value="GATase_2_dom"/>
</dbReference>
<feature type="domain" description="Glutamine amidotransferase type-2" evidence="2">
    <location>
        <begin position="2"/>
        <end position="265"/>
    </location>
</feature>
<proteinExistence type="predicted"/>
<dbReference type="PANTHER" id="PTHR42824:SF1">
    <property type="entry name" value="GLUTAMINE AMIDOTRANSFERASE YAFJ-RELATED"/>
    <property type="match status" value="1"/>
</dbReference>
<dbReference type="PROSITE" id="PS51278">
    <property type="entry name" value="GATASE_TYPE_2"/>
    <property type="match status" value="1"/>
</dbReference>
<dbReference type="PANTHER" id="PTHR42824">
    <property type="entry name" value="GLUTAMINE AMIDOTRANSFERASE"/>
    <property type="match status" value="1"/>
</dbReference>
<dbReference type="Proteomes" id="UP001300745">
    <property type="component" value="Unassembled WGS sequence"/>
</dbReference>
<name>A0ABT3SCJ1_9MYCO</name>